<dbReference type="CDD" id="cd00448">
    <property type="entry name" value="YjgF_YER057c_UK114_family"/>
    <property type="match status" value="1"/>
</dbReference>
<dbReference type="RefSeq" id="WP_133204654.1">
    <property type="nucleotide sequence ID" value="NZ_SMRU01000014.1"/>
</dbReference>
<dbReference type="PANTHER" id="PTHR43857:SF1">
    <property type="entry name" value="YJGH FAMILY PROTEIN"/>
    <property type="match status" value="1"/>
</dbReference>
<sequence>MEFITAGAVPEEMPFMPAIVTKGGTTIWLSGATAFPLVHKHPHDPAELKVPSGIAEQTRACLNNLRTALEAAGGSITDIVEVTIYNTDMDAQDEVNKAYMEFFGDHRPTRTHLGVNRLVGTELKIEISAHAVISE</sequence>
<organism evidence="1 2">
    <name type="scientific">Arthrobacter terricola</name>
    <dbReference type="NCBI Taxonomy" id="2547396"/>
    <lineage>
        <taxon>Bacteria</taxon>
        <taxon>Bacillati</taxon>
        <taxon>Actinomycetota</taxon>
        <taxon>Actinomycetes</taxon>
        <taxon>Micrococcales</taxon>
        <taxon>Micrococcaceae</taxon>
        <taxon>Arthrobacter</taxon>
    </lineage>
</organism>
<dbReference type="PANTHER" id="PTHR43857">
    <property type="entry name" value="BLR7761 PROTEIN"/>
    <property type="match status" value="1"/>
</dbReference>
<comment type="caution">
    <text evidence="1">The sequence shown here is derived from an EMBL/GenBank/DDBJ whole genome shotgun (WGS) entry which is preliminary data.</text>
</comment>
<dbReference type="InterPro" id="IPR035959">
    <property type="entry name" value="RutC-like_sf"/>
</dbReference>
<proteinExistence type="predicted"/>
<dbReference type="Proteomes" id="UP000295511">
    <property type="component" value="Unassembled WGS sequence"/>
</dbReference>
<evidence type="ECO:0000313" key="2">
    <source>
        <dbReference type="Proteomes" id="UP000295511"/>
    </source>
</evidence>
<dbReference type="AlphaFoldDB" id="A0A4R5KHN4"/>
<dbReference type="EMBL" id="SMRU01000014">
    <property type="protein sequence ID" value="TDF94933.1"/>
    <property type="molecule type" value="Genomic_DNA"/>
</dbReference>
<dbReference type="Gene3D" id="3.30.1330.40">
    <property type="entry name" value="RutC-like"/>
    <property type="match status" value="1"/>
</dbReference>
<name>A0A4R5KHN4_9MICC</name>
<evidence type="ECO:0000313" key="1">
    <source>
        <dbReference type="EMBL" id="TDF94933.1"/>
    </source>
</evidence>
<protein>
    <submittedName>
        <fullName evidence="1">RidA family protein</fullName>
    </submittedName>
</protein>
<gene>
    <name evidence="1" type="ORF">E1809_12990</name>
</gene>
<dbReference type="Pfam" id="PF01042">
    <property type="entry name" value="Ribonuc_L-PSP"/>
    <property type="match status" value="1"/>
</dbReference>
<dbReference type="SUPFAM" id="SSF55298">
    <property type="entry name" value="YjgF-like"/>
    <property type="match status" value="1"/>
</dbReference>
<dbReference type="OrthoDB" id="8684161at2"/>
<keyword evidence="2" id="KW-1185">Reference proteome</keyword>
<accession>A0A4R5KHN4</accession>
<reference evidence="1 2" key="1">
    <citation type="submission" date="2019-03" db="EMBL/GenBank/DDBJ databases">
        <title>Whole genome sequence of Arthrobacter sp JH1-1.</title>
        <authorList>
            <person name="Trinh H.N."/>
        </authorList>
    </citation>
    <scope>NUCLEOTIDE SEQUENCE [LARGE SCALE GENOMIC DNA]</scope>
    <source>
        <strain evidence="1 2">JH1-1</strain>
    </source>
</reference>
<dbReference type="InterPro" id="IPR006175">
    <property type="entry name" value="YjgF/YER057c/UK114"/>
</dbReference>